<evidence type="ECO:0000256" key="1">
    <source>
        <dbReference type="SAM" id="Phobius"/>
    </source>
</evidence>
<dbReference type="GO" id="GO:0005230">
    <property type="term" value="F:extracellular ligand-gated monoatomic ion channel activity"/>
    <property type="evidence" value="ECO:0007669"/>
    <property type="project" value="InterPro"/>
</dbReference>
<accession>A0AAN7S8V2</accession>
<feature type="domain" description="Neurotransmitter-gated ion-channel ligand-binding" evidence="2">
    <location>
        <begin position="48"/>
        <end position="248"/>
    </location>
</feature>
<dbReference type="InterPro" id="IPR006202">
    <property type="entry name" value="Neur_chan_lig-bd"/>
</dbReference>
<dbReference type="GO" id="GO:0004888">
    <property type="term" value="F:transmembrane signaling receptor activity"/>
    <property type="evidence" value="ECO:0007669"/>
    <property type="project" value="InterPro"/>
</dbReference>
<reference evidence="4" key="1">
    <citation type="submission" date="2023-01" db="EMBL/GenBank/DDBJ databases">
        <title>Key to firefly adult light organ development and bioluminescence: homeobox transcription factors regulate luciferase expression and transportation to peroxisome.</title>
        <authorList>
            <person name="Fu X."/>
        </authorList>
    </citation>
    <scope>NUCLEOTIDE SEQUENCE [LARGE SCALE GENOMIC DNA]</scope>
</reference>
<feature type="transmembrane region" description="Helical" evidence="1">
    <location>
        <begin position="280"/>
        <end position="298"/>
    </location>
</feature>
<proteinExistence type="predicted"/>
<dbReference type="Proteomes" id="UP001353858">
    <property type="component" value="Unassembled WGS sequence"/>
</dbReference>
<dbReference type="FunFam" id="2.70.170.10:FF:000028">
    <property type="entry name" value="AcetylCholine Receptor"/>
    <property type="match status" value="1"/>
</dbReference>
<evidence type="ECO:0000313" key="4">
    <source>
        <dbReference type="Proteomes" id="UP001353858"/>
    </source>
</evidence>
<keyword evidence="1" id="KW-1133">Transmembrane helix</keyword>
<evidence type="ECO:0000313" key="3">
    <source>
        <dbReference type="EMBL" id="KAK4878686.1"/>
    </source>
</evidence>
<keyword evidence="1" id="KW-0812">Transmembrane</keyword>
<dbReference type="InterPro" id="IPR038050">
    <property type="entry name" value="Neuro_actylchol_rec"/>
</dbReference>
<feature type="transmembrane region" description="Helical" evidence="1">
    <location>
        <begin position="248"/>
        <end position="268"/>
    </location>
</feature>
<sequence length="374" mass="42452">MTNYLGLTICIVLFNTFCFVAVVANSVGIFKTITTGPKPIWNDTHLDKLKKDLLLNYDRFVRPENHNNVTEIKISLTVIRLETDEARSVVIVDGWIALEWSDSKLKWNEEDYGGLSVVKTADHEVWQPDIYLYNSVSDGEQLSRVGSKNVLVYPNGQVLWVPSIKLTAICDFNLRHWPFDKQHCPLKFTSWTLNSEQLKYKNYSDLTVESSSGAWYIEGNGELINAKYPCCPDSYDKIVFHLNITRKMTPYCAIVVAPAIVCTFLILAQFALPPYAEEKIIFNGFIVLLLNFFLFYFNRQVYASGAQTPLIVLFYSCSLYLAVGLVTRRMSSPSCGEHVFGLNDRGAHRPCLSEALLVGYYGLRSLQGVPFSER</sequence>
<dbReference type="Gene3D" id="1.20.58.390">
    <property type="entry name" value="Neurotransmitter-gated ion-channel transmembrane domain"/>
    <property type="match status" value="1"/>
</dbReference>
<feature type="transmembrane region" description="Helical" evidence="1">
    <location>
        <begin position="6"/>
        <end position="30"/>
    </location>
</feature>
<dbReference type="PANTHER" id="PTHR18945">
    <property type="entry name" value="NEUROTRANSMITTER GATED ION CHANNEL"/>
    <property type="match status" value="1"/>
</dbReference>
<feature type="transmembrane region" description="Helical" evidence="1">
    <location>
        <begin position="310"/>
        <end position="327"/>
    </location>
</feature>
<dbReference type="InterPro" id="IPR006201">
    <property type="entry name" value="Neur_channel"/>
</dbReference>
<name>A0AAN7S8V2_9COLE</name>
<dbReference type="PRINTS" id="PR00252">
    <property type="entry name" value="NRIONCHANNEL"/>
</dbReference>
<gene>
    <name evidence="3" type="ORF">RN001_011192</name>
</gene>
<organism evidence="3 4">
    <name type="scientific">Aquatica leii</name>
    <dbReference type="NCBI Taxonomy" id="1421715"/>
    <lineage>
        <taxon>Eukaryota</taxon>
        <taxon>Metazoa</taxon>
        <taxon>Ecdysozoa</taxon>
        <taxon>Arthropoda</taxon>
        <taxon>Hexapoda</taxon>
        <taxon>Insecta</taxon>
        <taxon>Pterygota</taxon>
        <taxon>Neoptera</taxon>
        <taxon>Endopterygota</taxon>
        <taxon>Coleoptera</taxon>
        <taxon>Polyphaga</taxon>
        <taxon>Elateriformia</taxon>
        <taxon>Elateroidea</taxon>
        <taxon>Lampyridae</taxon>
        <taxon>Luciolinae</taxon>
        <taxon>Aquatica</taxon>
    </lineage>
</organism>
<dbReference type="SUPFAM" id="SSF63712">
    <property type="entry name" value="Nicotinic receptor ligand binding domain-like"/>
    <property type="match status" value="1"/>
</dbReference>
<evidence type="ECO:0000259" key="2">
    <source>
        <dbReference type="Pfam" id="PF02931"/>
    </source>
</evidence>
<comment type="caution">
    <text evidence="3">The sequence shown here is derived from an EMBL/GenBank/DDBJ whole genome shotgun (WGS) entry which is preliminary data.</text>
</comment>
<dbReference type="EMBL" id="JARPUR010000004">
    <property type="protein sequence ID" value="KAK4878686.1"/>
    <property type="molecule type" value="Genomic_DNA"/>
</dbReference>
<dbReference type="Gene3D" id="2.70.170.10">
    <property type="entry name" value="Neurotransmitter-gated ion-channel ligand-binding domain"/>
    <property type="match status" value="1"/>
</dbReference>
<protein>
    <recommendedName>
        <fullName evidence="2">Neurotransmitter-gated ion-channel ligand-binding domain-containing protein</fullName>
    </recommendedName>
</protein>
<dbReference type="Pfam" id="PF02931">
    <property type="entry name" value="Neur_chan_LBD"/>
    <property type="match status" value="1"/>
</dbReference>
<keyword evidence="1" id="KW-0472">Membrane</keyword>
<dbReference type="GO" id="GO:0016020">
    <property type="term" value="C:membrane"/>
    <property type="evidence" value="ECO:0007669"/>
    <property type="project" value="InterPro"/>
</dbReference>
<dbReference type="AlphaFoldDB" id="A0AAN7S8V2"/>
<dbReference type="InterPro" id="IPR036734">
    <property type="entry name" value="Neur_chan_lig-bd_sf"/>
</dbReference>
<keyword evidence="4" id="KW-1185">Reference proteome</keyword>